<evidence type="ECO:0000313" key="2">
    <source>
        <dbReference type="Proteomes" id="UP000324800"/>
    </source>
</evidence>
<reference evidence="1 2" key="1">
    <citation type="submission" date="2019-03" db="EMBL/GenBank/DDBJ databases">
        <title>Single cell metagenomics reveals metabolic interactions within the superorganism composed of flagellate Streblomastix strix and complex community of Bacteroidetes bacteria on its surface.</title>
        <authorList>
            <person name="Treitli S.C."/>
            <person name="Kolisko M."/>
            <person name="Husnik F."/>
            <person name="Keeling P."/>
            <person name="Hampl V."/>
        </authorList>
    </citation>
    <scope>NUCLEOTIDE SEQUENCE [LARGE SCALE GENOMIC DNA]</scope>
    <source>
        <strain evidence="1">ST1C</strain>
    </source>
</reference>
<evidence type="ECO:0000313" key="1">
    <source>
        <dbReference type="EMBL" id="KAA6376229.1"/>
    </source>
</evidence>
<protein>
    <submittedName>
        <fullName evidence="1">Uncharacterized protein</fullName>
    </submittedName>
</protein>
<name>A0A5J4V0I3_9EUKA</name>
<accession>A0A5J4V0I3</accession>
<sequence>MSQKDQRLESRFSTIYNIVRLALLCLAKLAEKGKHYGKWLTLLTDGCVQQREFHPFLIEKMRAQLANGNWDIAFQDATTVVAQRGGKNISGSGVNVGNCIIAAHEIICLYLLTRAPDNPGLITCIRNLFVQLRGKSAELSPIAAVISIKPLVSLSHRHPAALETIDAEMN</sequence>
<organism evidence="1 2">
    <name type="scientific">Streblomastix strix</name>
    <dbReference type="NCBI Taxonomy" id="222440"/>
    <lineage>
        <taxon>Eukaryota</taxon>
        <taxon>Metamonada</taxon>
        <taxon>Preaxostyla</taxon>
        <taxon>Oxymonadida</taxon>
        <taxon>Streblomastigidae</taxon>
        <taxon>Streblomastix</taxon>
    </lineage>
</organism>
<dbReference type="EMBL" id="SNRW01010673">
    <property type="protein sequence ID" value="KAA6376229.1"/>
    <property type="molecule type" value="Genomic_DNA"/>
</dbReference>
<dbReference type="AlphaFoldDB" id="A0A5J4V0I3"/>
<proteinExistence type="predicted"/>
<comment type="caution">
    <text evidence="1">The sequence shown here is derived from an EMBL/GenBank/DDBJ whole genome shotgun (WGS) entry which is preliminary data.</text>
</comment>
<gene>
    <name evidence="1" type="ORF">EZS28_028245</name>
</gene>
<dbReference type="Proteomes" id="UP000324800">
    <property type="component" value="Unassembled WGS sequence"/>
</dbReference>